<accession>A0A0A7RZT7</accession>
<dbReference type="PIRSF" id="PIRSF005572">
    <property type="entry name" value="NifS"/>
    <property type="match status" value="1"/>
</dbReference>
<dbReference type="GO" id="GO:0051536">
    <property type="term" value="F:iron-sulfur cluster binding"/>
    <property type="evidence" value="ECO:0007669"/>
    <property type="project" value="UniProtKB-KW"/>
</dbReference>
<dbReference type="EMBL" id="CP009056">
    <property type="protein sequence ID" value="AJA44820.1"/>
    <property type="molecule type" value="Genomic_DNA"/>
</dbReference>
<evidence type="ECO:0000256" key="5">
    <source>
        <dbReference type="ARBA" id="ARBA00022898"/>
    </source>
</evidence>
<reference evidence="11 13" key="2">
    <citation type="submission" date="2018-05" db="EMBL/GenBank/DDBJ databases">
        <title>Reference genomes for bee gut microbiota database.</title>
        <authorList>
            <person name="Ellegaard K.M."/>
        </authorList>
    </citation>
    <scope>NUCLEOTIDE SEQUENCE [LARGE SCALE GENOMIC DNA]</scope>
    <source>
        <strain evidence="11 13">ESL0167</strain>
    </source>
</reference>
<dbReference type="RefSeq" id="WP_039104415.1">
    <property type="nucleotide sequence ID" value="NZ_CALYQC010000050.1"/>
</dbReference>
<evidence type="ECO:0000313" key="12">
    <source>
        <dbReference type="Proteomes" id="UP000030901"/>
    </source>
</evidence>
<protein>
    <submittedName>
        <fullName evidence="10 11">Cysteine desulfurase</fullName>
        <ecNumber evidence="10">2.8.1.7</ecNumber>
    </submittedName>
</protein>
<evidence type="ECO:0000256" key="4">
    <source>
        <dbReference type="ARBA" id="ARBA00022723"/>
    </source>
</evidence>
<evidence type="ECO:0000256" key="7">
    <source>
        <dbReference type="ARBA" id="ARBA00023014"/>
    </source>
</evidence>
<keyword evidence="7" id="KW-0411">Iron-sulfur</keyword>
<dbReference type="InterPro" id="IPR015424">
    <property type="entry name" value="PyrdxlP-dep_Trfase"/>
</dbReference>
<proteinExistence type="inferred from homology"/>
<dbReference type="InterPro" id="IPR016454">
    <property type="entry name" value="Cysteine_dSase"/>
</dbReference>
<keyword evidence="4" id="KW-0479">Metal-binding</keyword>
<keyword evidence="6" id="KW-0408">Iron</keyword>
<reference evidence="10 12" key="1">
    <citation type="journal article" date="2014" name="Appl. Environ. Microbiol.">
        <title>Gut symbionts from distinct hosts exhibit genotoxic activity via divergent colibactin biosynthetic pathways.</title>
        <authorList>
            <person name="Engel P."/>
            <person name="Vizcaino M.I."/>
            <person name="Crawford J.M."/>
        </authorList>
    </citation>
    <scope>NUCLEOTIDE SEQUENCE [LARGE SCALE GENOMIC DNA]</scope>
    <source>
        <strain evidence="10 12">PEB0191</strain>
    </source>
</reference>
<dbReference type="HOGENOM" id="CLU_003433_0_0_6"/>
<evidence type="ECO:0000313" key="11">
    <source>
        <dbReference type="EMBL" id="PXY95545.1"/>
    </source>
</evidence>
<evidence type="ECO:0000256" key="3">
    <source>
        <dbReference type="ARBA" id="ARBA00022679"/>
    </source>
</evidence>
<dbReference type="EC" id="2.8.1.7" evidence="10"/>
<comment type="catalytic activity">
    <reaction evidence="8">
        <text>(sulfur carrier)-H + L-cysteine = (sulfur carrier)-SH + L-alanine</text>
        <dbReference type="Rhea" id="RHEA:43892"/>
        <dbReference type="Rhea" id="RHEA-COMP:14737"/>
        <dbReference type="Rhea" id="RHEA-COMP:14739"/>
        <dbReference type="ChEBI" id="CHEBI:29917"/>
        <dbReference type="ChEBI" id="CHEBI:35235"/>
        <dbReference type="ChEBI" id="CHEBI:57972"/>
        <dbReference type="ChEBI" id="CHEBI:64428"/>
        <dbReference type="EC" id="2.8.1.7"/>
    </reaction>
</comment>
<dbReference type="EMBL" id="QGLM01000011">
    <property type="protein sequence ID" value="PXY95545.1"/>
    <property type="molecule type" value="Genomic_DNA"/>
</dbReference>
<dbReference type="Proteomes" id="UP000030901">
    <property type="component" value="Chromosome"/>
</dbReference>
<comment type="cofactor">
    <cofactor evidence="1">
        <name>pyridoxal 5'-phosphate</name>
        <dbReference type="ChEBI" id="CHEBI:597326"/>
    </cofactor>
</comment>
<dbReference type="Gene3D" id="3.40.640.10">
    <property type="entry name" value="Type I PLP-dependent aspartate aminotransferase-like (Major domain)"/>
    <property type="match status" value="1"/>
</dbReference>
<evidence type="ECO:0000259" key="9">
    <source>
        <dbReference type="Pfam" id="PF00266"/>
    </source>
</evidence>
<dbReference type="PANTHER" id="PTHR11601:SF34">
    <property type="entry name" value="CYSTEINE DESULFURASE"/>
    <property type="match status" value="1"/>
</dbReference>
<dbReference type="PANTHER" id="PTHR11601">
    <property type="entry name" value="CYSTEINE DESULFURYLASE FAMILY MEMBER"/>
    <property type="match status" value="1"/>
</dbReference>
<keyword evidence="5" id="KW-0663">Pyridoxal phosphate</keyword>
<name>A0A0A7RZT7_FRIPE</name>
<evidence type="ECO:0000256" key="8">
    <source>
        <dbReference type="ARBA" id="ARBA00050776"/>
    </source>
</evidence>
<evidence type="ECO:0000256" key="1">
    <source>
        <dbReference type="ARBA" id="ARBA00001933"/>
    </source>
</evidence>
<dbReference type="InterPro" id="IPR015421">
    <property type="entry name" value="PyrdxlP-dep_Trfase_major"/>
</dbReference>
<keyword evidence="3 10" id="KW-0808">Transferase</keyword>
<dbReference type="GO" id="GO:0046872">
    <property type="term" value="F:metal ion binding"/>
    <property type="evidence" value="ECO:0007669"/>
    <property type="project" value="UniProtKB-KW"/>
</dbReference>
<dbReference type="OrthoDB" id="9808002at2"/>
<evidence type="ECO:0000313" key="10">
    <source>
        <dbReference type="EMBL" id="AJA44820.1"/>
    </source>
</evidence>
<gene>
    <name evidence="11" type="ORF">DKK76_04880</name>
    <name evidence="10" type="ORF">FPB0191_00994</name>
</gene>
<dbReference type="GO" id="GO:0031071">
    <property type="term" value="F:cysteine desulfurase activity"/>
    <property type="evidence" value="ECO:0007669"/>
    <property type="project" value="UniProtKB-EC"/>
</dbReference>
<dbReference type="KEGG" id="fpp:FPB0191_00994"/>
<evidence type="ECO:0000256" key="2">
    <source>
        <dbReference type="ARBA" id="ARBA00006490"/>
    </source>
</evidence>
<dbReference type="InterPro" id="IPR015422">
    <property type="entry name" value="PyrdxlP-dep_Trfase_small"/>
</dbReference>
<sequence>MIYLDYNSTTPTALEVIDDVSNCMKEFYANPASISHFEGIKAYNKLNECREIVAQFIGGEKEYLYFNSGASEANNTVFKSIADYYSKLDKIHIITSQIEHKCILSVCSYLERFDNVEISYIPVDSSGVICLNALKNEIKPHTKLISIMAANNETGVLQPLKEVSKIAHEHNILFHTDAAQIIGKIPFSIASIDADFVSISAHKFYGPNGVGAIYCKHPEILSAYPLIFGGGQEYGVRSGTVNVAGISGMAKAAELCSAGYIEKSINQMEQMKQNFIDNLLSATKYVTINGDRYNSLPNTINLSFLGVKNSTIQKKLKMKLALSSASACSSHEQKPSHVLTAMGLNDDIIQGAIRLSFGQNTSPEELEQAGKLLLNTAERLRG</sequence>
<dbReference type="InterPro" id="IPR000192">
    <property type="entry name" value="Aminotrans_V_dom"/>
</dbReference>
<dbReference type="STRING" id="1267021.FPB0191_00994"/>
<evidence type="ECO:0000313" key="13">
    <source>
        <dbReference type="Proteomes" id="UP000247838"/>
    </source>
</evidence>
<comment type="similarity">
    <text evidence="2">Belongs to the class-V pyridoxal-phosphate-dependent aminotransferase family. NifS/IscS subfamily.</text>
</comment>
<dbReference type="Proteomes" id="UP000247838">
    <property type="component" value="Unassembled WGS sequence"/>
</dbReference>
<dbReference type="AlphaFoldDB" id="A0A0A7RZT7"/>
<evidence type="ECO:0000256" key="6">
    <source>
        <dbReference type="ARBA" id="ARBA00023004"/>
    </source>
</evidence>
<dbReference type="SUPFAM" id="SSF53383">
    <property type="entry name" value="PLP-dependent transferases"/>
    <property type="match status" value="1"/>
</dbReference>
<organism evidence="10 12">
    <name type="scientific">Frischella perrara</name>
    <dbReference type="NCBI Taxonomy" id="1267021"/>
    <lineage>
        <taxon>Bacteria</taxon>
        <taxon>Pseudomonadati</taxon>
        <taxon>Pseudomonadota</taxon>
        <taxon>Gammaproteobacteria</taxon>
        <taxon>Orbales</taxon>
        <taxon>Orbaceae</taxon>
        <taxon>Frischella</taxon>
    </lineage>
</organism>
<keyword evidence="12" id="KW-1185">Reference proteome</keyword>
<dbReference type="Pfam" id="PF00266">
    <property type="entry name" value="Aminotran_5"/>
    <property type="match status" value="1"/>
</dbReference>
<feature type="domain" description="Aminotransferase class V" evidence="9">
    <location>
        <begin position="2"/>
        <end position="368"/>
    </location>
</feature>
<dbReference type="Gene3D" id="3.90.1150.10">
    <property type="entry name" value="Aspartate Aminotransferase, domain 1"/>
    <property type="match status" value="1"/>
</dbReference>